<gene>
    <name evidence="2" type="ORF">Gilli_1347</name>
</gene>
<name>H2BX59_GILLR</name>
<feature type="domain" description="BLUF" evidence="1">
    <location>
        <begin position="2"/>
        <end position="93"/>
    </location>
</feature>
<dbReference type="GO" id="GO:0009882">
    <property type="term" value="F:blue light photoreceptor activity"/>
    <property type="evidence" value="ECO:0007669"/>
    <property type="project" value="InterPro"/>
</dbReference>
<protein>
    <submittedName>
        <fullName evidence="2">BLUF domain protein</fullName>
    </submittedName>
</protein>
<accession>H2BX59</accession>
<dbReference type="Proteomes" id="UP000003844">
    <property type="component" value="Unassembled WGS sequence"/>
</dbReference>
<dbReference type="EMBL" id="JH594606">
    <property type="protein sequence ID" value="EHQ02011.1"/>
    <property type="molecule type" value="Genomic_DNA"/>
</dbReference>
<dbReference type="Pfam" id="PF04940">
    <property type="entry name" value="BLUF"/>
    <property type="match status" value="1"/>
</dbReference>
<evidence type="ECO:0000313" key="2">
    <source>
        <dbReference type="EMBL" id="EHQ02011.1"/>
    </source>
</evidence>
<dbReference type="PROSITE" id="PS50925">
    <property type="entry name" value="BLUF"/>
    <property type="match status" value="1"/>
</dbReference>
<dbReference type="SMART" id="SM01034">
    <property type="entry name" value="BLUF"/>
    <property type="match status" value="1"/>
</dbReference>
<dbReference type="AlphaFoldDB" id="H2BX59"/>
<dbReference type="OrthoDB" id="1122028at2"/>
<reference evidence="3" key="1">
    <citation type="journal article" date="2012" name="Stand. Genomic Sci.">
        <title>Genome sequence of the Antarctic rhodopsins-containing flavobacterium Gillisia limnaea type strain (R-8282(T)).</title>
        <authorList>
            <person name="Riedel T."/>
            <person name="Held B."/>
            <person name="Nolan M."/>
            <person name="Lucas S."/>
            <person name="Lapidus A."/>
            <person name="Tice H."/>
            <person name="Del Rio T.G."/>
            <person name="Cheng J.F."/>
            <person name="Han C."/>
            <person name="Tapia R."/>
            <person name="Goodwin L.A."/>
            <person name="Pitluck S."/>
            <person name="Liolios K."/>
            <person name="Mavromatis K."/>
            <person name="Pagani I."/>
            <person name="Ivanova N."/>
            <person name="Mikhailova N."/>
            <person name="Pati A."/>
            <person name="Chen A."/>
            <person name="Palaniappan K."/>
            <person name="Land M."/>
            <person name="Rohde M."/>
            <person name="Tindall B.J."/>
            <person name="Detter J.C."/>
            <person name="Goker M."/>
            <person name="Bristow J."/>
            <person name="Eisen J.A."/>
            <person name="Markowitz V."/>
            <person name="Hugenholtz P."/>
            <person name="Kyrpides N.C."/>
            <person name="Klenk H.P."/>
            <person name="Woyke T."/>
        </authorList>
    </citation>
    <scope>NUCLEOTIDE SEQUENCE [LARGE SCALE GENOMIC DNA]</scope>
    <source>
        <strain evidence="3">DSM 15749 / LMG 21470 / R-8282</strain>
    </source>
</reference>
<dbReference type="RefSeq" id="WP_006988328.1">
    <property type="nucleotide sequence ID" value="NZ_JH594606.1"/>
</dbReference>
<dbReference type="InterPro" id="IPR036046">
    <property type="entry name" value="Acylphosphatase-like_dom_sf"/>
</dbReference>
<evidence type="ECO:0000313" key="3">
    <source>
        <dbReference type="Proteomes" id="UP000003844"/>
    </source>
</evidence>
<dbReference type="eggNOG" id="COG5001">
    <property type="taxonomic scope" value="Bacteria"/>
</dbReference>
<proteinExistence type="predicted"/>
<evidence type="ECO:0000259" key="1">
    <source>
        <dbReference type="PROSITE" id="PS50925"/>
    </source>
</evidence>
<keyword evidence="3" id="KW-1185">Reference proteome</keyword>
<dbReference type="SUPFAM" id="SSF54975">
    <property type="entry name" value="Acylphosphatase/BLUF domain-like"/>
    <property type="match status" value="1"/>
</dbReference>
<dbReference type="GO" id="GO:0071949">
    <property type="term" value="F:FAD binding"/>
    <property type="evidence" value="ECO:0007669"/>
    <property type="project" value="InterPro"/>
</dbReference>
<organism evidence="2 3">
    <name type="scientific">Gillisia limnaea (strain DSM 15749 / LMG 21470 / R-8282)</name>
    <dbReference type="NCBI Taxonomy" id="865937"/>
    <lineage>
        <taxon>Bacteria</taxon>
        <taxon>Pseudomonadati</taxon>
        <taxon>Bacteroidota</taxon>
        <taxon>Flavobacteriia</taxon>
        <taxon>Flavobacteriales</taxon>
        <taxon>Flavobacteriaceae</taxon>
        <taxon>Gillisia</taxon>
    </lineage>
</organism>
<dbReference type="InterPro" id="IPR007024">
    <property type="entry name" value="BLUF_domain"/>
</dbReference>
<sequence length="135" mass="15792">MSYAISYVSTVDKDVTENDIQNALDYSKSWNNDHDISGILLYSQGNFFQVLEGDKEVLKKLFSNIKNDKRHYDIIKIFEKEVPHVKFDTYQVDFISLDARFQHKDLHSYFSQIKSLNPAIQTSVKYILNKFTEGI</sequence>
<dbReference type="Gene3D" id="3.30.70.100">
    <property type="match status" value="1"/>
</dbReference>
<dbReference type="STRING" id="865937.Gilli_1347"/>
<dbReference type="HOGENOM" id="CLU_097099_2_2_10"/>